<proteinExistence type="predicted"/>
<name>A0AAV7F1M7_ARIFI</name>
<dbReference type="EMBL" id="JAINDJ010000003">
    <property type="protein sequence ID" value="KAG9454799.1"/>
    <property type="molecule type" value="Genomic_DNA"/>
</dbReference>
<evidence type="ECO:0000313" key="1">
    <source>
        <dbReference type="EMBL" id="KAG9454799.1"/>
    </source>
</evidence>
<organism evidence="1 2">
    <name type="scientific">Aristolochia fimbriata</name>
    <name type="common">White veined hardy Dutchman's pipe vine</name>
    <dbReference type="NCBI Taxonomy" id="158543"/>
    <lineage>
        <taxon>Eukaryota</taxon>
        <taxon>Viridiplantae</taxon>
        <taxon>Streptophyta</taxon>
        <taxon>Embryophyta</taxon>
        <taxon>Tracheophyta</taxon>
        <taxon>Spermatophyta</taxon>
        <taxon>Magnoliopsida</taxon>
        <taxon>Magnoliidae</taxon>
        <taxon>Piperales</taxon>
        <taxon>Aristolochiaceae</taxon>
        <taxon>Aristolochia</taxon>
    </lineage>
</organism>
<sequence length="156" mass="17157">MSEADFPVSTTGIVPATALGRTRCHPQFSKAYWCSQQIGLSRGARSTSAIDCSFCGLTESKAKTVDDDVVDHFPVSTRSGPRVSLILMLQHVKDVCLFVAKLVLASVARKQITFGISFDKYYWGGFRSLVSVVEILVQVKALLTSLLQPPFEIRRS</sequence>
<comment type="caution">
    <text evidence="1">The sequence shown here is derived from an EMBL/GenBank/DDBJ whole genome shotgun (WGS) entry which is preliminary data.</text>
</comment>
<evidence type="ECO:0000313" key="2">
    <source>
        <dbReference type="Proteomes" id="UP000825729"/>
    </source>
</evidence>
<dbReference type="Proteomes" id="UP000825729">
    <property type="component" value="Unassembled WGS sequence"/>
</dbReference>
<keyword evidence="2" id="KW-1185">Reference proteome</keyword>
<gene>
    <name evidence="1" type="ORF">H6P81_007703</name>
</gene>
<dbReference type="AlphaFoldDB" id="A0AAV7F1M7"/>
<accession>A0AAV7F1M7</accession>
<protein>
    <submittedName>
        <fullName evidence="1">Uncharacterized protein</fullName>
    </submittedName>
</protein>
<reference evidence="1 2" key="1">
    <citation type="submission" date="2021-07" db="EMBL/GenBank/DDBJ databases">
        <title>The Aristolochia fimbriata genome: insights into angiosperm evolution, floral development and chemical biosynthesis.</title>
        <authorList>
            <person name="Jiao Y."/>
        </authorList>
    </citation>
    <scope>NUCLEOTIDE SEQUENCE [LARGE SCALE GENOMIC DNA]</scope>
    <source>
        <strain evidence="1">IBCAS-2021</strain>
        <tissue evidence="1">Leaf</tissue>
    </source>
</reference>